<feature type="compositionally biased region" description="Basic residues" evidence="1">
    <location>
        <begin position="36"/>
        <end position="48"/>
    </location>
</feature>
<reference evidence="3" key="2">
    <citation type="submission" date="2002-05" db="EMBL/GenBank/DDBJ databases">
        <title>Oryza sativa nipponbare(GA3) genomic DNA, chromosome 8, BAC clone:OSJNBa0087F21.</title>
        <authorList>
            <person name="Sasaki T."/>
            <person name="Matsumoto T."/>
            <person name="Katayose Y."/>
        </authorList>
    </citation>
    <scope>NUCLEOTIDE SEQUENCE</scope>
</reference>
<name>A0A0P0XDE0_ORYSJ</name>
<feature type="compositionally biased region" description="Basic residues" evidence="1">
    <location>
        <begin position="173"/>
        <end position="206"/>
    </location>
</feature>
<reference evidence="2" key="1">
    <citation type="submission" date="2002-01" db="EMBL/GenBank/DDBJ databases">
        <title>Oryza sativa nipponbare(GA3) genomic DNA, chromosome 8, PAC clone:P0031C02.</title>
        <authorList>
            <person name="Sasaki T."/>
            <person name="Matsumoto T."/>
            <person name="Yamamoto K."/>
        </authorList>
    </citation>
    <scope>NUCLEOTIDE SEQUENCE</scope>
</reference>
<protein>
    <submittedName>
        <fullName evidence="3">Uncharacterized protein</fullName>
    </submittedName>
</protein>
<sequence length="236" mass="26774">MRRRCHSPPPRHRTSSSPPHRCVEPLHRRAPLSPPRRCRCKNNRRRRAGGFVSPNLVEARSDTQQSGDGGRGARRSGRGAKEAATWIWRGGGRKEEATRIWRGAGGKEAATRRRWAKELTTGRRRDGGGDHEAEGEGGGDLRRWAKEAAASASGPRRWTMDGAAPLLPETSPKSRRGRRGGRRSPRRGPRTRRRRCRLRLRHRSMKRERVEREREMGGVVEMDKDEPVVEDKDEPG</sequence>
<dbReference type="EMBL" id="AP004657">
    <property type="protein sequence ID" value="BAD05402.1"/>
    <property type="molecule type" value="Genomic_DNA"/>
</dbReference>
<dbReference type="EMBL" id="AP005249">
    <property type="protein sequence ID" value="BAD05577.1"/>
    <property type="molecule type" value="Genomic_DNA"/>
</dbReference>
<feature type="compositionally biased region" description="Basic and acidic residues" evidence="1">
    <location>
        <begin position="207"/>
        <end position="236"/>
    </location>
</feature>
<accession>A0A0P0XDE0</accession>
<evidence type="ECO:0000256" key="1">
    <source>
        <dbReference type="SAM" id="MobiDB-lite"/>
    </source>
</evidence>
<feature type="compositionally biased region" description="Basic residues" evidence="1">
    <location>
        <begin position="1"/>
        <end position="14"/>
    </location>
</feature>
<organism evidence="3 4">
    <name type="scientific">Oryza sativa subsp. japonica</name>
    <name type="common">Rice</name>
    <dbReference type="NCBI Taxonomy" id="39947"/>
    <lineage>
        <taxon>Eukaryota</taxon>
        <taxon>Viridiplantae</taxon>
        <taxon>Streptophyta</taxon>
        <taxon>Embryophyta</taxon>
        <taxon>Tracheophyta</taxon>
        <taxon>Spermatophyta</taxon>
        <taxon>Magnoliopsida</taxon>
        <taxon>Liliopsida</taxon>
        <taxon>Poales</taxon>
        <taxon>Poaceae</taxon>
        <taxon>BOP clade</taxon>
        <taxon>Oryzoideae</taxon>
        <taxon>Oryzeae</taxon>
        <taxon>Oryzinae</taxon>
        <taxon>Oryza</taxon>
        <taxon>Oryza sativa</taxon>
    </lineage>
</organism>
<evidence type="ECO:0000313" key="2">
    <source>
        <dbReference type="EMBL" id="BAD05402.1"/>
    </source>
</evidence>
<gene>
    <name evidence="3" type="ORF">OSJNBa0087F21.30</name>
    <name evidence="2" type="ORF">P0031C02.35</name>
</gene>
<evidence type="ECO:0000313" key="3">
    <source>
        <dbReference type="EMBL" id="BAD05577.1"/>
    </source>
</evidence>
<proteinExistence type="predicted"/>
<feature type="compositionally biased region" description="Basic and acidic residues" evidence="1">
    <location>
        <begin position="116"/>
        <end position="146"/>
    </location>
</feature>
<reference evidence="4" key="4">
    <citation type="journal article" date="2008" name="Nucleic Acids Res.">
        <title>The rice annotation project database (RAP-DB): 2008 update.</title>
        <authorList>
            <consortium name="The rice annotation project (RAP)"/>
        </authorList>
    </citation>
    <scope>GENOME REANNOTATION</scope>
    <source>
        <strain evidence="4">cv. Nipponbare</strain>
    </source>
</reference>
<evidence type="ECO:0000313" key="4">
    <source>
        <dbReference type="Proteomes" id="UP000000763"/>
    </source>
</evidence>
<feature type="region of interest" description="Disordered" evidence="1">
    <location>
        <begin position="1"/>
        <end position="84"/>
    </location>
</feature>
<reference evidence="4" key="3">
    <citation type="journal article" date="2005" name="Nature">
        <title>The map-based sequence of the rice genome.</title>
        <authorList>
            <consortium name="International rice genome sequencing project (IRGSP)"/>
            <person name="Matsumoto T."/>
            <person name="Wu J."/>
            <person name="Kanamori H."/>
            <person name="Katayose Y."/>
            <person name="Fujisawa M."/>
            <person name="Namiki N."/>
            <person name="Mizuno H."/>
            <person name="Yamamoto K."/>
            <person name="Antonio B.A."/>
            <person name="Baba T."/>
            <person name="Sakata K."/>
            <person name="Nagamura Y."/>
            <person name="Aoki H."/>
            <person name="Arikawa K."/>
            <person name="Arita K."/>
            <person name="Bito T."/>
            <person name="Chiden Y."/>
            <person name="Fujitsuka N."/>
            <person name="Fukunaka R."/>
            <person name="Hamada M."/>
            <person name="Harada C."/>
            <person name="Hayashi A."/>
            <person name="Hijishita S."/>
            <person name="Honda M."/>
            <person name="Hosokawa S."/>
            <person name="Ichikawa Y."/>
            <person name="Idonuma A."/>
            <person name="Iijima M."/>
            <person name="Ikeda M."/>
            <person name="Ikeno M."/>
            <person name="Ito K."/>
            <person name="Ito S."/>
            <person name="Ito T."/>
            <person name="Ito Y."/>
            <person name="Ito Y."/>
            <person name="Iwabuchi A."/>
            <person name="Kamiya K."/>
            <person name="Karasawa W."/>
            <person name="Kurita K."/>
            <person name="Katagiri S."/>
            <person name="Kikuta A."/>
            <person name="Kobayashi H."/>
            <person name="Kobayashi N."/>
            <person name="Machita K."/>
            <person name="Maehara T."/>
            <person name="Masukawa M."/>
            <person name="Mizubayashi T."/>
            <person name="Mukai Y."/>
            <person name="Nagasaki H."/>
            <person name="Nagata Y."/>
            <person name="Naito S."/>
            <person name="Nakashima M."/>
            <person name="Nakama Y."/>
            <person name="Nakamichi Y."/>
            <person name="Nakamura M."/>
            <person name="Meguro A."/>
            <person name="Negishi M."/>
            <person name="Ohta I."/>
            <person name="Ohta T."/>
            <person name="Okamoto M."/>
            <person name="Ono N."/>
            <person name="Saji S."/>
            <person name="Sakaguchi M."/>
            <person name="Sakai K."/>
            <person name="Shibata M."/>
            <person name="Shimokawa T."/>
            <person name="Song J."/>
            <person name="Takazaki Y."/>
            <person name="Terasawa K."/>
            <person name="Tsugane M."/>
            <person name="Tsuji K."/>
            <person name="Ueda S."/>
            <person name="Waki K."/>
            <person name="Yamagata H."/>
            <person name="Yamamoto M."/>
            <person name="Yamamoto S."/>
            <person name="Yamane H."/>
            <person name="Yoshiki S."/>
            <person name="Yoshihara R."/>
            <person name="Yukawa K."/>
            <person name="Zhong H."/>
            <person name="Yano M."/>
            <person name="Yuan Q."/>
            <person name="Ouyang S."/>
            <person name="Liu J."/>
            <person name="Jones K.M."/>
            <person name="Gansberger K."/>
            <person name="Moffat K."/>
            <person name="Hill J."/>
            <person name="Bera J."/>
            <person name="Fadrosh D."/>
            <person name="Jin S."/>
            <person name="Johri S."/>
            <person name="Kim M."/>
            <person name="Overton L."/>
            <person name="Reardon M."/>
            <person name="Tsitrin T."/>
            <person name="Vuong H."/>
            <person name="Weaver B."/>
            <person name="Ciecko A."/>
            <person name="Tallon L."/>
            <person name="Jackson J."/>
            <person name="Pai G."/>
            <person name="Aken S.V."/>
            <person name="Utterback T."/>
            <person name="Reidmuller S."/>
            <person name="Feldblyum T."/>
            <person name="Hsiao J."/>
            <person name="Zismann V."/>
            <person name="Iobst S."/>
            <person name="de Vazeille A.R."/>
            <person name="Buell C.R."/>
            <person name="Ying K."/>
            <person name="Li Y."/>
            <person name="Lu T."/>
            <person name="Huang Y."/>
            <person name="Zhao Q."/>
            <person name="Feng Q."/>
            <person name="Zhang L."/>
            <person name="Zhu J."/>
            <person name="Weng Q."/>
            <person name="Mu J."/>
            <person name="Lu Y."/>
            <person name="Fan D."/>
            <person name="Liu Y."/>
            <person name="Guan J."/>
            <person name="Zhang Y."/>
            <person name="Yu S."/>
            <person name="Liu X."/>
            <person name="Zhang Y."/>
            <person name="Hong G."/>
            <person name="Han B."/>
            <person name="Choisne N."/>
            <person name="Demange N."/>
            <person name="Orjeda G."/>
            <person name="Samain S."/>
            <person name="Cattolico L."/>
            <person name="Pelletier E."/>
            <person name="Couloux A."/>
            <person name="Segurens B."/>
            <person name="Wincker P."/>
            <person name="D'Hont A."/>
            <person name="Scarpelli C."/>
            <person name="Weissenbach J."/>
            <person name="Salanoubat M."/>
            <person name="Quetier F."/>
            <person name="Yu Y."/>
            <person name="Kim H.R."/>
            <person name="Rambo T."/>
            <person name="Currie J."/>
            <person name="Collura K."/>
            <person name="Luo M."/>
            <person name="Yang T."/>
            <person name="Ammiraju J.S.S."/>
            <person name="Engler F."/>
            <person name="Soderlund C."/>
            <person name="Wing R.A."/>
            <person name="Palmer L.E."/>
            <person name="de la Bastide M."/>
            <person name="Spiegel L."/>
            <person name="Nascimento L."/>
            <person name="Zutavern T."/>
            <person name="O'Shaughnessy A."/>
            <person name="Dike S."/>
            <person name="Dedhia N."/>
            <person name="Preston R."/>
            <person name="Balija V."/>
            <person name="McCombie W.R."/>
            <person name="Chow T."/>
            <person name="Chen H."/>
            <person name="Chung M."/>
            <person name="Chen C."/>
            <person name="Shaw J."/>
            <person name="Wu H."/>
            <person name="Hsiao K."/>
            <person name="Chao Y."/>
            <person name="Chu M."/>
            <person name="Cheng C."/>
            <person name="Hour A."/>
            <person name="Lee P."/>
            <person name="Lin S."/>
            <person name="Lin Y."/>
            <person name="Liou J."/>
            <person name="Liu S."/>
            <person name="Hsing Y."/>
            <person name="Raghuvanshi S."/>
            <person name="Mohanty A."/>
            <person name="Bharti A.K."/>
            <person name="Gaur A."/>
            <person name="Gupta V."/>
            <person name="Kumar D."/>
            <person name="Ravi V."/>
            <person name="Vij S."/>
            <person name="Kapur A."/>
            <person name="Khurana P."/>
            <person name="Khurana P."/>
            <person name="Khurana J.P."/>
            <person name="Tyagi A.K."/>
            <person name="Gaikwad K."/>
            <person name="Singh A."/>
            <person name="Dalal V."/>
            <person name="Srivastava S."/>
            <person name="Dixit A."/>
            <person name="Pal A.K."/>
            <person name="Ghazi I.A."/>
            <person name="Yadav M."/>
            <person name="Pandit A."/>
            <person name="Bhargava A."/>
            <person name="Sureshbabu K."/>
            <person name="Batra K."/>
            <person name="Sharma T.R."/>
            <person name="Mohapatra T."/>
            <person name="Singh N.K."/>
            <person name="Messing J."/>
            <person name="Nelson A.B."/>
            <person name="Fuks G."/>
            <person name="Kavchok S."/>
            <person name="Keizer G."/>
            <person name="Linton E."/>
            <person name="Llaca V."/>
            <person name="Song R."/>
            <person name="Tanyolac B."/>
            <person name="Young S."/>
            <person name="Ho-Il K."/>
            <person name="Hahn J.H."/>
            <person name="Sangsakoo G."/>
            <person name="Vanavichit A."/>
            <person name="de Mattos Luiz.A.T."/>
            <person name="Zimmer P.D."/>
            <person name="Malone G."/>
            <person name="Dellagostin O."/>
            <person name="de Oliveira A.C."/>
            <person name="Bevan M."/>
            <person name="Bancroft I."/>
            <person name="Minx P."/>
            <person name="Cordum H."/>
            <person name="Wilson R."/>
            <person name="Cheng Z."/>
            <person name="Jin W."/>
            <person name="Jiang J."/>
            <person name="Leong S.A."/>
            <person name="Iwama H."/>
            <person name="Gojobori T."/>
            <person name="Itoh T."/>
            <person name="Niimura Y."/>
            <person name="Fujii Y."/>
            <person name="Habara T."/>
            <person name="Sakai H."/>
            <person name="Sato Y."/>
            <person name="Wilson G."/>
            <person name="Kumar K."/>
            <person name="McCouch S."/>
            <person name="Juretic N."/>
            <person name="Hoen D."/>
            <person name="Wright S."/>
            <person name="Bruskiewich R."/>
            <person name="Bureau T."/>
            <person name="Miyao A."/>
            <person name="Hirochika H."/>
            <person name="Nishikawa T."/>
            <person name="Kadowaki K."/>
            <person name="Sugiura M."/>
            <person name="Burr B."/>
            <person name="Sasaki T."/>
        </authorList>
    </citation>
    <scope>NUCLEOTIDE SEQUENCE [LARGE SCALE GENOMIC DNA]</scope>
    <source>
        <strain evidence="4">cv. Nipponbare</strain>
    </source>
</reference>
<dbReference type="Proteomes" id="UP000000763">
    <property type="component" value="Chromosome 8"/>
</dbReference>
<feature type="region of interest" description="Disordered" evidence="1">
    <location>
        <begin position="97"/>
        <end position="236"/>
    </location>
</feature>
<dbReference type="AlphaFoldDB" id="A0A0P0XDE0"/>